<feature type="chain" id="PRO_5019207236" description="Cupin type-1 domain-containing protein" evidence="6">
    <location>
        <begin position="21"/>
        <end position="219"/>
    </location>
</feature>
<keyword evidence="6" id="KW-0732">Signal</keyword>
<comment type="caution">
    <text evidence="8">The sequence shown here is derived from an EMBL/GenBank/DDBJ whole genome shotgun (WGS) entry which is preliminary data.</text>
</comment>
<reference evidence="8 9" key="1">
    <citation type="submission" date="2018-08" db="EMBL/GenBank/DDBJ databases">
        <title>Draft genome of the lignicolous fungus Coniochaeta pulveracea.</title>
        <authorList>
            <person name="Borstlap C.J."/>
            <person name="De Witt R.N."/>
            <person name="Botha A."/>
            <person name="Volschenk H."/>
        </authorList>
    </citation>
    <scope>NUCLEOTIDE SEQUENCE [LARGE SCALE GENOMIC DNA]</scope>
    <source>
        <strain evidence="8 9">CAB683</strain>
    </source>
</reference>
<dbReference type="InterPro" id="IPR006045">
    <property type="entry name" value="Cupin_1"/>
</dbReference>
<evidence type="ECO:0000313" key="9">
    <source>
        <dbReference type="Proteomes" id="UP000275385"/>
    </source>
</evidence>
<dbReference type="Proteomes" id="UP000275385">
    <property type="component" value="Unassembled WGS sequence"/>
</dbReference>
<proteinExistence type="inferred from homology"/>
<keyword evidence="9" id="KW-1185">Reference proteome</keyword>
<keyword evidence="5" id="KW-0464">Manganese</keyword>
<protein>
    <recommendedName>
        <fullName evidence="7">Cupin type-1 domain-containing protein</fullName>
    </recommendedName>
</protein>
<dbReference type="CDD" id="cd02241">
    <property type="entry name" value="cupin_OxOx"/>
    <property type="match status" value="1"/>
</dbReference>
<sequence>MPSISSLLLSALAVAAPIFAVDTPVNATLNKEIKTAPTELSKLDLVRDDYAFDFTQSEKYSYSPGGVVNANAATFPASTGHGMTVAWLALGPCAMLPPHFHPRADNFVVAVEGNTTTYMVQENGAKIVTSNLTPGKLTIFPQGSVHSMQNNGCTNATLISALNSDDTGTTNLLNALYQLPGDIVDAAFGTNSTSNGGSVPDVGTGAAVGSAECRARCGL</sequence>
<evidence type="ECO:0000256" key="4">
    <source>
        <dbReference type="ARBA" id="ARBA00022723"/>
    </source>
</evidence>
<name>A0A420YG87_9PEZI</name>
<comment type="subcellular location">
    <subcellularLocation>
        <location evidence="1">Secreted</location>
    </subcellularLocation>
</comment>
<evidence type="ECO:0000256" key="2">
    <source>
        <dbReference type="ARBA" id="ARBA00007456"/>
    </source>
</evidence>
<evidence type="ECO:0000259" key="7">
    <source>
        <dbReference type="SMART" id="SM00835"/>
    </source>
</evidence>
<dbReference type="SMART" id="SM00835">
    <property type="entry name" value="Cupin_1"/>
    <property type="match status" value="1"/>
</dbReference>
<dbReference type="OrthoDB" id="1921208at2759"/>
<evidence type="ECO:0000313" key="8">
    <source>
        <dbReference type="EMBL" id="RKU46872.1"/>
    </source>
</evidence>
<dbReference type="STRING" id="177199.A0A420YG87"/>
<dbReference type="Pfam" id="PF00190">
    <property type="entry name" value="Cupin_1"/>
    <property type="match status" value="1"/>
</dbReference>
<dbReference type="EMBL" id="QVQW01000012">
    <property type="protein sequence ID" value="RKU46872.1"/>
    <property type="molecule type" value="Genomic_DNA"/>
</dbReference>
<keyword evidence="3" id="KW-0964">Secreted</keyword>
<evidence type="ECO:0000256" key="6">
    <source>
        <dbReference type="SAM" id="SignalP"/>
    </source>
</evidence>
<dbReference type="AlphaFoldDB" id="A0A420YG87"/>
<dbReference type="SUPFAM" id="SSF51182">
    <property type="entry name" value="RmlC-like cupins"/>
    <property type="match status" value="1"/>
</dbReference>
<accession>A0A420YG87</accession>
<dbReference type="GO" id="GO:0030145">
    <property type="term" value="F:manganese ion binding"/>
    <property type="evidence" value="ECO:0007669"/>
    <property type="project" value="InterPro"/>
</dbReference>
<dbReference type="PANTHER" id="PTHR31238">
    <property type="entry name" value="GERMIN-LIKE PROTEIN SUBFAMILY 3 MEMBER 3"/>
    <property type="match status" value="1"/>
</dbReference>
<dbReference type="InterPro" id="IPR014710">
    <property type="entry name" value="RmlC-like_jellyroll"/>
</dbReference>
<dbReference type="PRINTS" id="PR00325">
    <property type="entry name" value="GERMIN"/>
</dbReference>
<dbReference type="InterPro" id="IPR001929">
    <property type="entry name" value="Germin"/>
</dbReference>
<evidence type="ECO:0000256" key="1">
    <source>
        <dbReference type="ARBA" id="ARBA00004613"/>
    </source>
</evidence>
<organism evidence="8 9">
    <name type="scientific">Coniochaeta pulveracea</name>
    <dbReference type="NCBI Taxonomy" id="177199"/>
    <lineage>
        <taxon>Eukaryota</taxon>
        <taxon>Fungi</taxon>
        <taxon>Dikarya</taxon>
        <taxon>Ascomycota</taxon>
        <taxon>Pezizomycotina</taxon>
        <taxon>Sordariomycetes</taxon>
        <taxon>Sordariomycetidae</taxon>
        <taxon>Coniochaetales</taxon>
        <taxon>Coniochaetaceae</taxon>
        <taxon>Coniochaeta</taxon>
    </lineage>
</organism>
<dbReference type="GO" id="GO:0005576">
    <property type="term" value="C:extracellular region"/>
    <property type="evidence" value="ECO:0007669"/>
    <property type="project" value="UniProtKB-SubCell"/>
</dbReference>
<feature type="domain" description="Cupin type-1" evidence="7">
    <location>
        <begin position="52"/>
        <end position="196"/>
    </location>
</feature>
<comment type="similarity">
    <text evidence="2">Belongs to the germin family.</text>
</comment>
<feature type="signal peptide" evidence="6">
    <location>
        <begin position="1"/>
        <end position="20"/>
    </location>
</feature>
<keyword evidence="4" id="KW-0479">Metal-binding</keyword>
<gene>
    <name evidence="8" type="ORF">DL546_009014</name>
</gene>
<evidence type="ECO:0000256" key="3">
    <source>
        <dbReference type="ARBA" id="ARBA00022525"/>
    </source>
</evidence>
<dbReference type="InterPro" id="IPR011051">
    <property type="entry name" value="RmlC_Cupin_sf"/>
</dbReference>
<dbReference type="Gene3D" id="2.60.120.10">
    <property type="entry name" value="Jelly Rolls"/>
    <property type="match status" value="1"/>
</dbReference>
<evidence type="ECO:0000256" key="5">
    <source>
        <dbReference type="ARBA" id="ARBA00023211"/>
    </source>
</evidence>